<proteinExistence type="predicted"/>
<keyword evidence="3" id="KW-1185">Reference proteome</keyword>
<dbReference type="Proteomes" id="UP000466514">
    <property type="component" value="Chromosome"/>
</dbReference>
<organism evidence="2 3">
    <name type="scientific">Mycolicibacterium psychrotolerans</name>
    <dbReference type="NCBI Taxonomy" id="216929"/>
    <lineage>
        <taxon>Bacteria</taxon>
        <taxon>Bacillati</taxon>
        <taxon>Actinomycetota</taxon>
        <taxon>Actinomycetes</taxon>
        <taxon>Mycobacteriales</taxon>
        <taxon>Mycobacteriaceae</taxon>
        <taxon>Mycolicibacterium</taxon>
    </lineage>
</organism>
<dbReference type="KEGG" id="mpsc:MPSYJ_53220"/>
<protein>
    <submittedName>
        <fullName evidence="2">Uncharacterized protein</fullName>
    </submittedName>
</protein>
<evidence type="ECO:0000313" key="3">
    <source>
        <dbReference type="Proteomes" id="UP000466514"/>
    </source>
</evidence>
<sequence length="255" mass="28458">MTWSRSRVRPTPRPGAAASPDAEEAELTMGKQRPALADVMAAVGVAALYRRHVAPWMYTWGARPDEVRATLPGDDLVVPDACRTTRAVTIDAPRRDVWAWLIQLGEGRGGFYSYSLLERAVGADIHNADEIRPEWQRLDVGDTIWLARRYGPAASQIVAAVEPASHLVLVSPADYARLQRGEKASGCWSFVLRREQDWTRLLVRGSGRPVGHFWFDIPHFVMEQKMMRGIGARAQRTRRSQVVDAIRTEHPAGVG</sequence>
<feature type="compositionally biased region" description="Basic residues" evidence="1">
    <location>
        <begin position="1"/>
        <end position="10"/>
    </location>
</feature>
<gene>
    <name evidence="2" type="ORF">MPSYJ_53220</name>
</gene>
<accession>A0A7I7MHQ3</accession>
<feature type="region of interest" description="Disordered" evidence="1">
    <location>
        <begin position="1"/>
        <end position="23"/>
    </location>
</feature>
<dbReference type="AlphaFoldDB" id="A0A7I7MHQ3"/>
<name>A0A7I7MHQ3_9MYCO</name>
<reference evidence="2 3" key="1">
    <citation type="journal article" date="2019" name="Emerg. Microbes Infect.">
        <title>Comprehensive subspecies identification of 175 nontuberculous mycobacteria species based on 7547 genomic profiles.</title>
        <authorList>
            <person name="Matsumoto Y."/>
            <person name="Kinjo T."/>
            <person name="Motooka D."/>
            <person name="Nabeya D."/>
            <person name="Jung N."/>
            <person name="Uechi K."/>
            <person name="Horii T."/>
            <person name="Iida T."/>
            <person name="Fujita J."/>
            <person name="Nakamura S."/>
        </authorList>
    </citation>
    <scope>NUCLEOTIDE SEQUENCE [LARGE SCALE GENOMIC DNA]</scope>
    <source>
        <strain evidence="2 3">JCM 13323</strain>
    </source>
</reference>
<evidence type="ECO:0000313" key="2">
    <source>
        <dbReference type="EMBL" id="BBX71861.1"/>
    </source>
</evidence>
<dbReference type="EMBL" id="AP022574">
    <property type="protein sequence ID" value="BBX71861.1"/>
    <property type="molecule type" value="Genomic_DNA"/>
</dbReference>
<evidence type="ECO:0000256" key="1">
    <source>
        <dbReference type="SAM" id="MobiDB-lite"/>
    </source>
</evidence>